<evidence type="ECO:0000313" key="1">
    <source>
        <dbReference type="EMBL" id="KAH0917796.1"/>
    </source>
</evidence>
<evidence type="ECO:0000313" key="2">
    <source>
        <dbReference type="Proteomes" id="UP000824890"/>
    </source>
</evidence>
<proteinExistence type="predicted"/>
<gene>
    <name evidence="1" type="ORF">HID58_025456</name>
</gene>
<comment type="caution">
    <text evidence="1">The sequence shown here is derived from an EMBL/GenBank/DDBJ whole genome shotgun (WGS) entry which is preliminary data.</text>
</comment>
<accession>A0ABQ8CN88</accession>
<organism evidence="1 2">
    <name type="scientific">Brassica napus</name>
    <name type="common">Rape</name>
    <dbReference type="NCBI Taxonomy" id="3708"/>
    <lineage>
        <taxon>Eukaryota</taxon>
        <taxon>Viridiplantae</taxon>
        <taxon>Streptophyta</taxon>
        <taxon>Embryophyta</taxon>
        <taxon>Tracheophyta</taxon>
        <taxon>Spermatophyta</taxon>
        <taxon>Magnoliopsida</taxon>
        <taxon>eudicotyledons</taxon>
        <taxon>Gunneridae</taxon>
        <taxon>Pentapetalae</taxon>
        <taxon>rosids</taxon>
        <taxon>malvids</taxon>
        <taxon>Brassicales</taxon>
        <taxon>Brassicaceae</taxon>
        <taxon>Brassiceae</taxon>
        <taxon>Brassica</taxon>
    </lineage>
</organism>
<feature type="non-terminal residue" evidence="1">
    <location>
        <position position="1"/>
    </location>
</feature>
<protein>
    <submittedName>
        <fullName evidence="1">Uncharacterized protein</fullName>
    </submittedName>
</protein>
<dbReference type="Proteomes" id="UP000824890">
    <property type="component" value="Unassembled WGS sequence"/>
</dbReference>
<reference evidence="1 2" key="1">
    <citation type="submission" date="2021-05" db="EMBL/GenBank/DDBJ databases">
        <title>Genome Assembly of Synthetic Allotetraploid Brassica napus Reveals Homoeologous Exchanges between Subgenomes.</title>
        <authorList>
            <person name="Davis J.T."/>
        </authorList>
    </citation>
    <scope>NUCLEOTIDE SEQUENCE [LARGE SCALE GENOMIC DNA]</scope>
    <source>
        <strain evidence="2">cv. Da-Ae</strain>
        <tissue evidence="1">Seedling</tissue>
    </source>
</reference>
<keyword evidence="2" id="KW-1185">Reference proteome</keyword>
<name>A0ABQ8CN88_BRANA</name>
<sequence>DKLLLRVRGAPLAPVHVSSSDPLPRLSIKSTPIIRDIVCAVYTSTVHCCFRWTEASKLSKNAYAMGKLKMITSEL</sequence>
<dbReference type="EMBL" id="JAGKQM010000007">
    <property type="protein sequence ID" value="KAH0917796.1"/>
    <property type="molecule type" value="Genomic_DNA"/>
</dbReference>